<name>A0A4P7XJN0_9ALTE</name>
<dbReference type="InterPro" id="IPR051347">
    <property type="entry name" value="Circadian_clock_KaiC-rel"/>
</dbReference>
<evidence type="ECO:0000313" key="9">
    <source>
        <dbReference type="Proteomes" id="UP000298049"/>
    </source>
</evidence>
<dbReference type="KEGG" id="hmi:soil367_12930"/>
<evidence type="ECO:0000256" key="6">
    <source>
        <dbReference type="ARBA" id="ARBA00022801"/>
    </source>
</evidence>
<dbReference type="SMART" id="SM00382">
    <property type="entry name" value="AAA"/>
    <property type="match status" value="2"/>
</dbReference>
<evidence type="ECO:0000256" key="4">
    <source>
        <dbReference type="ARBA" id="ARBA00022737"/>
    </source>
</evidence>
<dbReference type="InterPro" id="IPR014774">
    <property type="entry name" value="KaiC-like_dom"/>
</dbReference>
<dbReference type="CDD" id="cd19488">
    <property type="entry name" value="KaiC-like_N"/>
    <property type="match status" value="1"/>
</dbReference>
<dbReference type="InterPro" id="IPR003593">
    <property type="entry name" value="AAA+_ATPase"/>
</dbReference>
<dbReference type="PIRSF" id="PIRSF039117">
    <property type="entry name" value="KaiC"/>
    <property type="match status" value="1"/>
</dbReference>
<dbReference type="Pfam" id="PF06745">
    <property type="entry name" value="ATPase"/>
    <property type="match status" value="2"/>
</dbReference>
<protein>
    <recommendedName>
        <fullName evidence="1">non-specific serine/threonine protein kinase</fullName>
        <ecNumber evidence="1">2.7.11.1</ecNumber>
    </recommendedName>
</protein>
<dbReference type="EMBL" id="CP031093">
    <property type="protein sequence ID" value="QCF26764.1"/>
    <property type="molecule type" value="Genomic_DNA"/>
</dbReference>
<dbReference type="InterPro" id="IPR010624">
    <property type="entry name" value="KaiC_dom"/>
</dbReference>
<evidence type="ECO:0000313" key="8">
    <source>
        <dbReference type="EMBL" id="QCF26764.1"/>
    </source>
</evidence>
<evidence type="ECO:0000256" key="5">
    <source>
        <dbReference type="ARBA" id="ARBA00022777"/>
    </source>
</evidence>
<keyword evidence="2" id="KW-0597">Phosphoprotein</keyword>
<feature type="domain" description="KaiC" evidence="7">
    <location>
        <begin position="251"/>
        <end position="483"/>
    </location>
</feature>
<dbReference type="InterPro" id="IPR027417">
    <property type="entry name" value="P-loop_NTPase"/>
</dbReference>
<dbReference type="SUPFAM" id="SSF52540">
    <property type="entry name" value="P-loop containing nucleoside triphosphate hydrolases"/>
    <property type="match status" value="2"/>
</dbReference>
<evidence type="ECO:0000259" key="7">
    <source>
        <dbReference type="PROSITE" id="PS51146"/>
    </source>
</evidence>
<dbReference type="RefSeq" id="WP_136549468.1">
    <property type="nucleotide sequence ID" value="NZ_CP031093.1"/>
</dbReference>
<dbReference type="GO" id="GO:0004674">
    <property type="term" value="F:protein serine/threonine kinase activity"/>
    <property type="evidence" value="ECO:0007669"/>
    <property type="project" value="UniProtKB-EC"/>
</dbReference>
<keyword evidence="4" id="KW-0677">Repeat</keyword>
<evidence type="ECO:0000256" key="3">
    <source>
        <dbReference type="ARBA" id="ARBA00022679"/>
    </source>
</evidence>
<dbReference type="GO" id="GO:0005524">
    <property type="term" value="F:ATP binding"/>
    <property type="evidence" value="ECO:0007669"/>
    <property type="project" value="InterPro"/>
</dbReference>
<keyword evidence="3" id="KW-0808">Transferase</keyword>
<gene>
    <name evidence="8" type="ORF">soil367_12930</name>
</gene>
<evidence type="ECO:0000256" key="1">
    <source>
        <dbReference type="ARBA" id="ARBA00012513"/>
    </source>
</evidence>
<dbReference type="PANTHER" id="PTHR42926:SF1">
    <property type="entry name" value="CIRCADIAN CLOCK OSCILLATOR PROTEIN KAIC 1"/>
    <property type="match status" value="1"/>
</dbReference>
<dbReference type="PANTHER" id="PTHR42926">
    <property type="match status" value="1"/>
</dbReference>
<dbReference type="AlphaFoldDB" id="A0A4P7XJN0"/>
<dbReference type="GO" id="GO:0016787">
    <property type="term" value="F:hydrolase activity"/>
    <property type="evidence" value="ECO:0007669"/>
    <property type="project" value="UniProtKB-KW"/>
</dbReference>
<keyword evidence="6" id="KW-0378">Hydrolase</keyword>
<dbReference type="InterPro" id="IPR030665">
    <property type="entry name" value="KaiC"/>
</dbReference>
<accession>A0A4P7XJN0</accession>
<dbReference type="Gene3D" id="3.40.50.300">
    <property type="entry name" value="P-loop containing nucleotide triphosphate hydrolases"/>
    <property type="match status" value="2"/>
</dbReference>
<sequence>MNSKVRETSPMISTGIDGLDDVLCGGFTPNRLYLIEGTPGAGKTTLGLQFLLEGARRGEDVLYITLSETEDELRAVAASHNWGLEGIHIHEVVPDEDLLDPDQHYTIFHPSEVELGQTTKKILSSVEALNPTRVVIDSLSELRLLAESPLKYRRQVLAYKQYFTKRNCTCLMIDDKTTQSSDLEVKSIAHGVVTLEQVERDYGSDRRRLRIQKYRGVGFRSGFHDYNILRGGLVVYQRLVAAESRSARAQEQISIGDPAFDELLGGGIEAGTSTLVNGPAGTGKSTIAAQLLAAAVAQGRTGAMFLFEESKNTLLNRTDQLGIKLRSAWEEGTVTLQEVDPAELAPGELAHAVQHAVEERGASVVVIDSLNGYLNSSPDERFLITHLHELLTYLSQRGVASILVGVQAGLVGTMRSILDVSYLADNVILLRHYEYGGELKQAISVFKKRGGGHQKMIRALSITSDGLKVGDALLRFHGVLTGVPEYRAEPDIEHNDPST</sequence>
<dbReference type="EC" id="2.7.11.1" evidence="1"/>
<keyword evidence="5" id="KW-0418">Kinase</keyword>
<proteinExistence type="predicted"/>
<keyword evidence="9" id="KW-1185">Reference proteome</keyword>
<dbReference type="OrthoDB" id="9787927at2"/>
<dbReference type="Proteomes" id="UP000298049">
    <property type="component" value="Chromosome"/>
</dbReference>
<organism evidence="8 9">
    <name type="scientific">Hydrocarboniclastica marina</name>
    <dbReference type="NCBI Taxonomy" id="2259620"/>
    <lineage>
        <taxon>Bacteria</taxon>
        <taxon>Pseudomonadati</taxon>
        <taxon>Pseudomonadota</taxon>
        <taxon>Gammaproteobacteria</taxon>
        <taxon>Alteromonadales</taxon>
        <taxon>Alteromonadaceae</taxon>
        <taxon>Hydrocarboniclastica</taxon>
    </lineage>
</organism>
<evidence type="ECO:0000256" key="2">
    <source>
        <dbReference type="ARBA" id="ARBA00022553"/>
    </source>
</evidence>
<reference evidence="8 9" key="1">
    <citation type="submission" date="2018-07" db="EMBL/GenBank/DDBJ databases">
        <title>Marsedoiliclastica nanhaica gen. nov. sp. nov., a novel marine hydrocarbonoclastic bacterium isolated from an in-situ enriched hydrocarbon-degrading consortium in deep-sea sediment.</title>
        <authorList>
            <person name="Dong C."/>
            <person name="Ma T."/>
            <person name="Liu R."/>
            <person name="Shao Z."/>
        </authorList>
    </citation>
    <scope>NUCLEOTIDE SEQUENCE [LARGE SCALE GENOMIC DNA]</scope>
    <source>
        <strain evidence="9">soil36-7</strain>
    </source>
</reference>
<feature type="domain" description="KaiC" evidence="7">
    <location>
        <begin position="10"/>
        <end position="249"/>
    </location>
</feature>
<dbReference type="PROSITE" id="PS51146">
    <property type="entry name" value="KAIC"/>
    <property type="match status" value="2"/>
</dbReference>